<protein>
    <submittedName>
        <fullName evidence="2">Putative tail fiber protein</fullName>
    </submittedName>
</protein>
<feature type="domain" description="Putative tail fiber protein gp53-like C-terminal" evidence="1">
    <location>
        <begin position="41"/>
        <end position="129"/>
    </location>
</feature>
<organism evidence="2">
    <name type="scientific">Siphoviridae sp. ctTBR23</name>
    <dbReference type="NCBI Taxonomy" id="2825515"/>
    <lineage>
        <taxon>Viruses</taxon>
        <taxon>Duplodnaviria</taxon>
        <taxon>Heunggongvirae</taxon>
        <taxon>Uroviricota</taxon>
        <taxon>Caudoviricetes</taxon>
    </lineage>
</organism>
<sequence length="155" mass="17335">MRLFTLLQKIITKINKNSSDIAAMGDYVIEQYQSGAFGYTKWNSGKLEQWGRNGVQSGSGNSTIQVTFPSAFIDINYSFIATGKNSINAPIAENVYTSLDPNRTTTTTIVSVYKSGLPYWIEISWYAVGFWKSGGALLRNKVKSLFLFEKGWSFI</sequence>
<dbReference type="Pfam" id="PF21882">
    <property type="entry name" value="Gp53-like_C"/>
    <property type="match status" value="1"/>
</dbReference>
<evidence type="ECO:0000313" key="2">
    <source>
        <dbReference type="EMBL" id="DAE00123.1"/>
    </source>
</evidence>
<dbReference type="EMBL" id="BK015299">
    <property type="protein sequence ID" value="DAE00123.1"/>
    <property type="molecule type" value="Genomic_DNA"/>
</dbReference>
<proteinExistence type="predicted"/>
<dbReference type="InterPro" id="IPR054075">
    <property type="entry name" value="Gp53-like_C"/>
</dbReference>
<name>A0A8S5P0Z1_9CAUD</name>
<accession>A0A8S5P0Z1</accession>
<dbReference type="Gene3D" id="2.60.40.3940">
    <property type="match status" value="1"/>
</dbReference>
<reference evidence="2" key="1">
    <citation type="journal article" date="2021" name="Proc. Natl. Acad. Sci. U.S.A.">
        <title>A Catalog of Tens of Thousands of Viruses from Human Metagenomes Reveals Hidden Associations with Chronic Diseases.</title>
        <authorList>
            <person name="Tisza M.J."/>
            <person name="Buck C.B."/>
        </authorList>
    </citation>
    <scope>NUCLEOTIDE SEQUENCE</scope>
    <source>
        <strain evidence="2">CtTBR23</strain>
    </source>
</reference>
<evidence type="ECO:0000259" key="1">
    <source>
        <dbReference type="Pfam" id="PF21882"/>
    </source>
</evidence>